<gene>
    <name evidence="3" type="ORF">SCLO_5000130</name>
</gene>
<geneLocation type="plasmid" evidence="4">
    <name>psclo_5 dna</name>
</geneLocation>
<feature type="coiled-coil region" evidence="1">
    <location>
        <begin position="72"/>
        <end position="102"/>
    </location>
</feature>
<dbReference type="Proteomes" id="UP000218272">
    <property type="component" value="Plasmid pSCLO_5"/>
</dbReference>
<protein>
    <submittedName>
        <fullName evidence="3">Transposase</fullName>
    </submittedName>
</protein>
<dbReference type="KEGG" id="sclo:SCLO_5000130"/>
<dbReference type="InterPro" id="IPR047650">
    <property type="entry name" value="Transpos_IS110"/>
</dbReference>
<organism evidence="3 4">
    <name type="scientific">Sphingobium cloacae</name>
    <dbReference type="NCBI Taxonomy" id="120107"/>
    <lineage>
        <taxon>Bacteria</taxon>
        <taxon>Pseudomonadati</taxon>
        <taxon>Pseudomonadota</taxon>
        <taxon>Alphaproteobacteria</taxon>
        <taxon>Sphingomonadales</taxon>
        <taxon>Sphingomonadaceae</taxon>
        <taxon>Sphingobium</taxon>
    </lineage>
</organism>
<dbReference type="PANTHER" id="PTHR33055">
    <property type="entry name" value="TRANSPOSASE FOR INSERTION SEQUENCE ELEMENT IS1111A"/>
    <property type="match status" value="1"/>
</dbReference>
<keyword evidence="3" id="KW-0614">Plasmid</keyword>
<dbReference type="Pfam" id="PF02371">
    <property type="entry name" value="Transposase_20"/>
    <property type="match status" value="1"/>
</dbReference>
<accession>A0A1E1F8R5</accession>
<dbReference type="AlphaFoldDB" id="A0A1E1F8R5"/>
<name>A0A1E1F8R5_9SPHN</name>
<sequence>MVKAPTPDEEDRRRICRERKVLTAERVEHVNRIKGLLFAQGIFDYEPLRRNRRARLDELTTGDGRPLPAHLKTQIARELDRLELLLAQIKAVEAERDALLAATSAGTSGPALLLGVKGVGPEFAGVLWSEGLYRRFDNRRQVAAYAGLAPTPWQSGAVAREQGVSKAGNPRLRTTMIQLAWLWLRHQPQSALSLWFQERVARNGGRLKKPMIVALARKLLIALWKYVAAGVVIDGATTQAA</sequence>
<feature type="domain" description="Transposase IS116/IS110/IS902 C-terminal" evidence="2">
    <location>
        <begin position="112"/>
        <end position="190"/>
    </location>
</feature>
<proteinExistence type="predicted"/>
<evidence type="ECO:0000313" key="3">
    <source>
        <dbReference type="EMBL" id="BAV66909.1"/>
    </source>
</evidence>
<dbReference type="GO" id="GO:0004803">
    <property type="term" value="F:transposase activity"/>
    <property type="evidence" value="ECO:0007669"/>
    <property type="project" value="InterPro"/>
</dbReference>
<dbReference type="PANTHER" id="PTHR33055:SF3">
    <property type="entry name" value="PUTATIVE TRANSPOSASE FOR IS117-RELATED"/>
    <property type="match status" value="1"/>
</dbReference>
<evidence type="ECO:0000259" key="2">
    <source>
        <dbReference type="Pfam" id="PF02371"/>
    </source>
</evidence>
<dbReference type="EMBL" id="AP017659">
    <property type="protein sequence ID" value="BAV66909.1"/>
    <property type="molecule type" value="Genomic_DNA"/>
</dbReference>
<evidence type="ECO:0000313" key="4">
    <source>
        <dbReference type="Proteomes" id="UP000218272"/>
    </source>
</evidence>
<evidence type="ECO:0000256" key="1">
    <source>
        <dbReference type="SAM" id="Coils"/>
    </source>
</evidence>
<reference evidence="3 4" key="1">
    <citation type="submission" date="2016-10" db="EMBL/GenBank/DDBJ databases">
        <title>Complete Genome Sequence of the Nonylphenol-Degrading Bacterium Sphingobium cloacae JCM 10874T.</title>
        <authorList>
            <person name="Ootsuka M."/>
            <person name="Nishizawa T."/>
            <person name="Ohta H."/>
        </authorList>
    </citation>
    <scope>NUCLEOTIDE SEQUENCE [LARGE SCALE GENOMIC DNA]</scope>
    <source>
        <strain evidence="3 4">JCM 10874</strain>
        <plasmid evidence="4">psclo_5 dna</plasmid>
    </source>
</reference>
<keyword evidence="4" id="KW-1185">Reference proteome</keyword>
<dbReference type="NCBIfam" id="NF033542">
    <property type="entry name" value="transpos_IS110"/>
    <property type="match status" value="1"/>
</dbReference>
<dbReference type="InterPro" id="IPR003346">
    <property type="entry name" value="Transposase_20"/>
</dbReference>
<dbReference type="GO" id="GO:0003677">
    <property type="term" value="F:DNA binding"/>
    <property type="evidence" value="ECO:0007669"/>
    <property type="project" value="InterPro"/>
</dbReference>
<dbReference type="GO" id="GO:0006313">
    <property type="term" value="P:DNA transposition"/>
    <property type="evidence" value="ECO:0007669"/>
    <property type="project" value="InterPro"/>
</dbReference>
<keyword evidence="1" id="KW-0175">Coiled coil</keyword>